<reference evidence="4" key="1">
    <citation type="submission" date="2006-10" db="EMBL/GenBank/DDBJ databases">
        <authorList>
            <person name="Amadeo P."/>
            <person name="Zhao Q."/>
            <person name="Wortman J."/>
            <person name="Fraser-Liggett C."/>
            <person name="Carlton J."/>
        </authorList>
    </citation>
    <scope>NUCLEOTIDE SEQUENCE</scope>
    <source>
        <strain evidence="4">G3</strain>
    </source>
</reference>
<dbReference type="PANTHER" id="PTHR18849:SF0">
    <property type="entry name" value="CILIA- AND FLAGELLA-ASSOCIATED PROTEIN 410-RELATED"/>
    <property type="match status" value="1"/>
</dbReference>
<dbReference type="InterPro" id="IPR032675">
    <property type="entry name" value="LRR_dom_sf"/>
</dbReference>
<accession>A2G7V5</accession>
<protein>
    <recommendedName>
        <fullName evidence="6">Leucine Rich Repeat family protein</fullName>
    </recommendedName>
</protein>
<feature type="region of interest" description="Disordered" evidence="3">
    <location>
        <begin position="1"/>
        <end position="40"/>
    </location>
</feature>
<dbReference type="SUPFAM" id="SSF52058">
    <property type="entry name" value="L domain-like"/>
    <property type="match status" value="1"/>
</dbReference>
<dbReference type="OrthoDB" id="6334211at2759"/>
<dbReference type="InParanoid" id="A2G7V5"/>
<sequence>MRRSSSVKNIFSRTPSTHASQIKPPPRRPSPYSSSALNKSDTSRQNIYVDRFNNSTIISNKNIKTFEGVEIYPETKSIYAQNNSIKNFTGLKSLQHLEAVDLSNNCIENFAGFPELPQLKSINLLNNPISKERYFRVALVILCGSTLRTINGERISPSDRKLAAAYLKETHILIRHGWNVTFPPPSKDCFQNIKKSLISHEEPKQTSPSKPSLRLHSMSDSFMRRIKDQETEKKRLQSLLGKK</sequence>
<dbReference type="AlphaFoldDB" id="A2G7V5"/>
<dbReference type="Proteomes" id="UP000001542">
    <property type="component" value="Unassembled WGS sequence"/>
</dbReference>
<dbReference type="VEuPathDB" id="TrichDB:TVAG_440670"/>
<proteinExistence type="predicted"/>
<evidence type="ECO:0000256" key="2">
    <source>
        <dbReference type="ARBA" id="ARBA00022737"/>
    </source>
</evidence>
<evidence type="ECO:0000256" key="3">
    <source>
        <dbReference type="SAM" id="MobiDB-lite"/>
    </source>
</evidence>
<evidence type="ECO:0000313" key="4">
    <source>
        <dbReference type="EMBL" id="EAX86755.1"/>
    </source>
</evidence>
<evidence type="ECO:0000256" key="1">
    <source>
        <dbReference type="ARBA" id="ARBA00022614"/>
    </source>
</evidence>
<feature type="region of interest" description="Disordered" evidence="3">
    <location>
        <begin position="200"/>
        <end position="227"/>
    </location>
</feature>
<dbReference type="RefSeq" id="XP_001299685.1">
    <property type="nucleotide sequence ID" value="XM_001299684.1"/>
</dbReference>
<keyword evidence="5" id="KW-1185">Reference proteome</keyword>
<feature type="compositionally biased region" description="Polar residues" evidence="3">
    <location>
        <begin position="1"/>
        <end position="20"/>
    </location>
</feature>
<evidence type="ECO:0008006" key="6">
    <source>
        <dbReference type="Google" id="ProtNLM"/>
    </source>
</evidence>
<gene>
    <name evidence="4" type="ORF">TVAG_440670</name>
</gene>
<dbReference type="Gene3D" id="3.80.10.10">
    <property type="entry name" value="Ribonuclease Inhibitor"/>
    <property type="match status" value="1"/>
</dbReference>
<name>A2G7V5_TRIV3</name>
<dbReference type="eggNOG" id="ENOG502SAJ1">
    <property type="taxonomic scope" value="Eukaryota"/>
</dbReference>
<dbReference type="VEuPathDB" id="TrichDB:TVAGG3_1060360"/>
<dbReference type="KEGG" id="tva:4744411"/>
<dbReference type="STRING" id="5722.A2G7V5"/>
<evidence type="ECO:0000313" key="5">
    <source>
        <dbReference type="Proteomes" id="UP000001542"/>
    </source>
</evidence>
<dbReference type="OMA" id="ETHILIR"/>
<reference evidence="4" key="2">
    <citation type="journal article" date="2007" name="Science">
        <title>Draft genome sequence of the sexually transmitted pathogen Trichomonas vaginalis.</title>
        <authorList>
            <person name="Carlton J.M."/>
            <person name="Hirt R.P."/>
            <person name="Silva J.C."/>
            <person name="Delcher A.L."/>
            <person name="Schatz M."/>
            <person name="Zhao Q."/>
            <person name="Wortman J.R."/>
            <person name="Bidwell S.L."/>
            <person name="Alsmark U.C.M."/>
            <person name="Besteiro S."/>
            <person name="Sicheritz-Ponten T."/>
            <person name="Noel C.J."/>
            <person name="Dacks J.B."/>
            <person name="Foster P.G."/>
            <person name="Simillion C."/>
            <person name="Van de Peer Y."/>
            <person name="Miranda-Saavedra D."/>
            <person name="Barton G.J."/>
            <person name="Westrop G.D."/>
            <person name="Mueller S."/>
            <person name="Dessi D."/>
            <person name="Fiori P.L."/>
            <person name="Ren Q."/>
            <person name="Paulsen I."/>
            <person name="Zhang H."/>
            <person name="Bastida-Corcuera F.D."/>
            <person name="Simoes-Barbosa A."/>
            <person name="Brown M.T."/>
            <person name="Hayes R.D."/>
            <person name="Mukherjee M."/>
            <person name="Okumura C.Y."/>
            <person name="Schneider R."/>
            <person name="Smith A.J."/>
            <person name="Vanacova S."/>
            <person name="Villalvazo M."/>
            <person name="Haas B.J."/>
            <person name="Pertea M."/>
            <person name="Feldblyum T.V."/>
            <person name="Utterback T.R."/>
            <person name="Shu C.L."/>
            <person name="Osoegawa K."/>
            <person name="de Jong P.J."/>
            <person name="Hrdy I."/>
            <person name="Horvathova L."/>
            <person name="Zubacova Z."/>
            <person name="Dolezal P."/>
            <person name="Malik S.B."/>
            <person name="Logsdon J.M. Jr."/>
            <person name="Henze K."/>
            <person name="Gupta A."/>
            <person name="Wang C.C."/>
            <person name="Dunne R.L."/>
            <person name="Upcroft J.A."/>
            <person name="Upcroft P."/>
            <person name="White O."/>
            <person name="Salzberg S.L."/>
            <person name="Tang P."/>
            <person name="Chiu C.-H."/>
            <person name="Lee Y.-S."/>
            <person name="Embley T.M."/>
            <person name="Coombs G.H."/>
            <person name="Mottram J.C."/>
            <person name="Tachezy J."/>
            <person name="Fraser-Liggett C.M."/>
            <person name="Johnson P.J."/>
        </authorList>
    </citation>
    <scope>NUCLEOTIDE SEQUENCE [LARGE SCALE GENOMIC DNA]</scope>
    <source>
        <strain evidence="4">G3</strain>
    </source>
</reference>
<keyword evidence="2" id="KW-0677">Repeat</keyword>
<organism evidence="4 5">
    <name type="scientific">Trichomonas vaginalis (strain ATCC PRA-98 / G3)</name>
    <dbReference type="NCBI Taxonomy" id="412133"/>
    <lineage>
        <taxon>Eukaryota</taxon>
        <taxon>Metamonada</taxon>
        <taxon>Parabasalia</taxon>
        <taxon>Trichomonadida</taxon>
        <taxon>Trichomonadidae</taxon>
        <taxon>Trichomonas</taxon>
    </lineage>
</organism>
<dbReference type="PROSITE" id="PS51450">
    <property type="entry name" value="LRR"/>
    <property type="match status" value="1"/>
</dbReference>
<dbReference type="EMBL" id="DS114577">
    <property type="protein sequence ID" value="EAX86755.1"/>
    <property type="molecule type" value="Genomic_DNA"/>
</dbReference>
<dbReference type="InterPro" id="IPR001611">
    <property type="entry name" value="Leu-rich_rpt"/>
</dbReference>
<dbReference type="PANTHER" id="PTHR18849">
    <property type="entry name" value="LEUCINE RICH REPEAT PROTEIN"/>
    <property type="match status" value="1"/>
</dbReference>
<keyword evidence="1" id="KW-0433">Leucine-rich repeat</keyword>